<reference evidence="7" key="2">
    <citation type="submission" date="2011-03" db="EMBL/GenBank/DDBJ databases">
        <title>Comparative genomics and transcriptomics of Neospora caninum and Toxoplasma gondii.</title>
        <authorList>
            <person name="Reid A.J."/>
            <person name="Sohal A."/>
            <person name="Harris D."/>
            <person name="Quail M."/>
            <person name="Sanders M."/>
            <person name="Berriman M."/>
            <person name="Wastling J.M."/>
            <person name="Pain A."/>
        </authorList>
    </citation>
    <scope>NUCLEOTIDE SEQUENCE</scope>
    <source>
        <strain evidence="7">Liverpool</strain>
    </source>
</reference>
<dbReference type="GeneID" id="13445511"/>
<feature type="active site" description="Proton acceptor" evidence="3">
    <location>
        <position position="277"/>
    </location>
</feature>
<keyword evidence="2 5" id="KW-0378">Hydrolase</keyword>
<protein>
    <submittedName>
        <fullName evidence="8">Nucleoside-triphosphatase 1</fullName>
    </submittedName>
</protein>
<accession>F0VRE0</accession>
<dbReference type="GO" id="GO:0005524">
    <property type="term" value="F:ATP binding"/>
    <property type="evidence" value="ECO:0007669"/>
    <property type="project" value="UniProtKB-KW"/>
</dbReference>
<dbReference type="Gene3D" id="3.30.420.530">
    <property type="match status" value="1"/>
</dbReference>
<evidence type="ECO:0000256" key="1">
    <source>
        <dbReference type="ARBA" id="ARBA00009283"/>
    </source>
</evidence>
<evidence type="ECO:0000256" key="2">
    <source>
        <dbReference type="ARBA" id="ARBA00022801"/>
    </source>
</evidence>
<reference evidence="8" key="4">
    <citation type="journal article" date="2015" name="PLoS ONE">
        <title>Comprehensive Evaluation of Toxoplasma gondii VEG and Neospora caninum LIV Genomes with Tachyzoite Stage Transcriptome and Proteome Defines Novel Transcript Features.</title>
        <authorList>
            <person name="Ramaprasad A."/>
            <person name="Mourier T."/>
            <person name="Naeem R."/>
            <person name="Malas T.B."/>
            <person name="Moussa E."/>
            <person name="Panigrahi A."/>
            <person name="Vermont S.J."/>
            <person name="Otto T.D."/>
            <person name="Wastling J."/>
            <person name="Pain A."/>
        </authorList>
    </citation>
    <scope>NUCLEOTIDE SEQUENCE</scope>
    <source>
        <strain evidence="8">Liverpool</strain>
    </source>
</reference>
<keyword evidence="4" id="KW-0547">Nucleotide-binding</keyword>
<evidence type="ECO:0000256" key="6">
    <source>
        <dbReference type="SAM" id="SignalP"/>
    </source>
</evidence>
<dbReference type="EMBL" id="FR823393">
    <property type="protein sequence ID" value="CBZ56288.1"/>
    <property type="molecule type" value="Genomic_DNA"/>
</dbReference>
<comment type="similarity">
    <text evidence="1 5">Belongs to the GDA1/CD39 NTPase family.</text>
</comment>
<reference evidence="7" key="1">
    <citation type="submission" date="2011-02" db="EMBL/GenBank/DDBJ databases">
        <authorList>
            <person name="Aslett M."/>
        </authorList>
    </citation>
    <scope>NUCLEOTIDE SEQUENCE</scope>
    <source>
        <strain evidence="7">Liverpool</strain>
    </source>
</reference>
<dbReference type="Proteomes" id="UP000007494">
    <property type="component" value="Chromosome XII"/>
</dbReference>
<evidence type="ECO:0000313" key="7">
    <source>
        <dbReference type="EMBL" id="CBZ56288.1"/>
    </source>
</evidence>
<dbReference type="eggNOG" id="ENOG502TMEU">
    <property type="taxonomic scope" value="Eukaryota"/>
</dbReference>
<evidence type="ECO:0000256" key="3">
    <source>
        <dbReference type="PIRSR" id="PIRSR600407-1"/>
    </source>
</evidence>
<dbReference type="RefSeq" id="XP_003886313.1">
    <property type="nucleotide sequence ID" value="XM_003886264.1"/>
</dbReference>
<evidence type="ECO:0000313" key="8">
    <source>
        <dbReference type="EMBL" id="CEL71051.1"/>
    </source>
</evidence>
<dbReference type="InterPro" id="IPR000407">
    <property type="entry name" value="GDA1_CD39_NTPase"/>
</dbReference>
<sequence length="669" mass="74689">MKRFEVVRIFGLLVACVVFPRHGCARAAGTTGQVNVDGREGRVTPVSFEETLEFRPQVEDWLANYSSQKERVRALTQSALTKIREGRQAVHLLKSLETQCRRATQAVIVVDAGSSATSPALFRMQTVSCPLQQRRVLPDSIRHVANGIRHTRLREVLEKWLDHYAGKNWESRTLDSRVMFMFFRDILKTAEDFFRVLGENIVELLEKHLTEEDKVPVKGLGVPVIFYSTGGVRDFQDWYRDGFFVALRHAINNFTNAFHYKLFTNPELTRAITGAEEGLFAFLTFNHLTQRLTDSYHSGVARGRVGRSRNELAALVEIGGASAQVVLPLAPTAVLPFAVKAVNLQRERFLPKRFPNADVISVSFMHLGVDSSTGLFLKQLCTDKEFLKDGICYNPCFFKGYQQACSAGAVTINHEDGTVAVSEDMRTNKLKPIATYCSESNPEISMKAINRLQCRHNKIDPRQPLEKRVAIEGCTKIVGTGDFDKCQQQVESILISPKYPLPANSEATSSGFDSLGQVFRFASTNAPMVITGAAEVVAIRLLMKAGLLSSSFSGDSKEMEEASKKFCGAPLQVQENSGPMMIHLPNLQMKLLSIDHDICKSMAVNVALLRLMEGAEERPVTITWEKSVNDENGEHVADLGWHLGAILQQVLHVDEWGHMVYESGWTHNL</sequence>
<dbReference type="AlphaFoldDB" id="F0VRE0"/>
<evidence type="ECO:0000313" key="9">
    <source>
        <dbReference type="Proteomes" id="UP000007494"/>
    </source>
</evidence>
<dbReference type="Gene3D" id="3.30.420.540">
    <property type="match status" value="1"/>
</dbReference>
<dbReference type="OrthoDB" id="6372431at2759"/>
<reference evidence="9" key="3">
    <citation type="journal article" date="2012" name="PLoS Pathog.">
        <title>Comparative genomics of the apicomplexan parasites Toxoplasma gondii and Neospora caninum: Coccidia differing in host range and transmission strategy.</title>
        <authorList>
            <person name="Reid A.J."/>
            <person name="Vermont S.J."/>
            <person name="Cotton J.A."/>
            <person name="Harris D."/>
            <person name="Hill-Cawthorne G.A."/>
            <person name="Konen-Waisman S."/>
            <person name="Latham S.M."/>
            <person name="Mourier T."/>
            <person name="Norton R."/>
            <person name="Quail M.A."/>
            <person name="Sanders M."/>
            <person name="Shanmugam D."/>
            <person name="Sohal A."/>
            <person name="Wasmuth J.D."/>
            <person name="Brunk B."/>
            <person name="Grigg M.E."/>
            <person name="Howard J.C."/>
            <person name="Parkinson J."/>
            <person name="Roos D.S."/>
            <person name="Trees A.J."/>
            <person name="Berriman M."/>
            <person name="Pain A."/>
            <person name="Wastling J.M."/>
        </authorList>
    </citation>
    <scope>NUCLEOTIDE SEQUENCE [LARGE SCALE GENOMIC DNA]</scope>
    <source>
        <strain evidence="9">Liverpool</strain>
    </source>
</reference>
<dbReference type="PROSITE" id="PS01238">
    <property type="entry name" value="GDA1_CD39_NTPASE"/>
    <property type="match status" value="1"/>
</dbReference>
<dbReference type="GO" id="GO:0016787">
    <property type="term" value="F:hydrolase activity"/>
    <property type="evidence" value="ECO:0007669"/>
    <property type="project" value="UniProtKB-KW"/>
</dbReference>
<feature type="signal peptide" evidence="6">
    <location>
        <begin position="1"/>
        <end position="27"/>
    </location>
</feature>
<dbReference type="Pfam" id="PF01150">
    <property type="entry name" value="GDA1_CD39"/>
    <property type="match status" value="1"/>
</dbReference>
<dbReference type="OMA" id="SIDHDIC"/>
<gene>
    <name evidence="8" type="ORF">BN1204_067130</name>
    <name evidence="7" type="ORF">NCLIV_067130</name>
</gene>
<dbReference type="EMBL" id="LN714487">
    <property type="protein sequence ID" value="CEL71051.1"/>
    <property type="molecule type" value="Genomic_DNA"/>
</dbReference>
<keyword evidence="9" id="KW-1185">Reference proteome</keyword>
<evidence type="ECO:0000256" key="4">
    <source>
        <dbReference type="PIRSR" id="PIRSR600407-2"/>
    </source>
</evidence>
<evidence type="ECO:0000256" key="5">
    <source>
        <dbReference type="RuleBase" id="RU003833"/>
    </source>
</evidence>
<dbReference type="VEuPathDB" id="ToxoDB:NCLIV_067130"/>
<feature type="binding site" evidence="4">
    <location>
        <begin position="320"/>
        <end position="324"/>
    </location>
    <ligand>
        <name>ATP</name>
        <dbReference type="ChEBI" id="CHEBI:30616"/>
    </ligand>
</feature>
<proteinExistence type="inferred from homology"/>
<dbReference type="InParanoid" id="F0VRE0"/>
<dbReference type="PANTHER" id="PTHR11782">
    <property type="entry name" value="ADENOSINE/GUANOSINE DIPHOSPHATASE"/>
    <property type="match status" value="1"/>
</dbReference>
<keyword evidence="6" id="KW-0732">Signal</keyword>
<keyword evidence="4" id="KW-0067">ATP-binding</keyword>
<feature type="chain" id="PRO_5007655350" evidence="6">
    <location>
        <begin position="28"/>
        <end position="669"/>
    </location>
</feature>
<organism evidence="7 9">
    <name type="scientific">Neospora caninum (strain Liverpool)</name>
    <dbReference type="NCBI Taxonomy" id="572307"/>
    <lineage>
        <taxon>Eukaryota</taxon>
        <taxon>Sar</taxon>
        <taxon>Alveolata</taxon>
        <taxon>Apicomplexa</taxon>
        <taxon>Conoidasida</taxon>
        <taxon>Coccidia</taxon>
        <taxon>Eucoccidiorida</taxon>
        <taxon>Eimeriorina</taxon>
        <taxon>Sarcocystidae</taxon>
        <taxon>Neospora</taxon>
    </lineage>
</organism>
<name>F0VRE0_NEOCL</name>